<feature type="domain" description="ABC transporter" evidence="8">
    <location>
        <begin position="349"/>
        <end position="584"/>
    </location>
</feature>
<dbReference type="SUPFAM" id="SSF90123">
    <property type="entry name" value="ABC transporter transmembrane region"/>
    <property type="match status" value="1"/>
</dbReference>
<evidence type="ECO:0000256" key="6">
    <source>
        <dbReference type="ARBA" id="ARBA00023136"/>
    </source>
</evidence>
<dbReference type="PROSITE" id="PS50929">
    <property type="entry name" value="ABC_TM1F"/>
    <property type="match status" value="1"/>
</dbReference>
<name>A0ABY0FMK6_9BACT</name>
<comment type="subcellular location">
    <subcellularLocation>
        <location evidence="1">Cell membrane</location>
        <topology evidence="1">Multi-pass membrane protein</topology>
    </subcellularLocation>
</comment>
<gene>
    <name evidence="10" type="primary">atm1</name>
    <name evidence="10" type="ORF">G3RUM_00082</name>
</gene>
<keyword evidence="3" id="KW-0547">Nucleotide-binding</keyword>
<dbReference type="Gene3D" id="1.20.1560.10">
    <property type="entry name" value="ABC transporter type 1, transmembrane domain"/>
    <property type="match status" value="1"/>
</dbReference>
<dbReference type="InterPro" id="IPR027417">
    <property type="entry name" value="P-loop_NTPase"/>
</dbReference>
<evidence type="ECO:0000313" key="11">
    <source>
        <dbReference type="Proteomes" id="UP001191019"/>
    </source>
</evidence>
<feature type="transmembrane region" description="Helical" evidence="7">
    <location>
        <begin position="70"/>
        <end position="91"/>
    </location>
</feature>
<feature type="transmembrane region" description="Helical" evidence="7">
    <location>
        <begin position="173"/>
        <end position="192"/>
    </location>
</feature>
<feature type="transmembrane region" description="Helical" evidence="7">
    <location>
        <begin position="148"/>
        <end position="167"/>
    </location>
</feature>
<evidence type="ECO:0000256" key="4">
    <source>
        <dbReference type="ARBA" id="ARBA00022840"/>
    </source>
</evidence>
<reference evidence="10 11" key="1">
    <citation type="journal article" date="2018" name="bioRxiv">
        <title>Evidence of independent acquisition and adaption of ultra-small bacteria to human hosts across the highly diverse yet reduced genomes of the phylum Saccharibacteria.</title>
        <authorList>
            <person name="McLean J.S."/>
            <person name="Bor B."/>
            <person name="To T.T."/>
            <person name="Liu Q."/>
            <person name="Kearns K.A."/>
            <person name="Solden L.M."/>
            <person name="Wrighton K.C."/>
            <person name="He X."/>
            <person name="Shi W."/>
        </authorList>
    </citation>
    <scope>NUCLEOTIDE SEQUENCE [LARGE SCALE GENOMIC DNA]</scope>
    <source>
        <strain evidence="10 11">TM7_G3_2_Rum_HOT_351B</strain>
    </source>
</reference>
<dbReference type="EMBL" id="PRLM01000001">
    <property type="protein sequence ID" value="RYC75142.1"/>
    <property type="molecule type" value="Genomic_DNA"/>
</dbReference>
<evidence type="ECO:0000256" key="2">
    <source>
        <dbReference type="ARBA" id="ARBA00022692"/>
    </source>
</evidence>
<dbReference type="SMART" id="SM00382">
    <property type="entry name" value="AAA"/>
    <property type="match status" value="1"/>
</dbReference>
<dbReference type="InterPro" id="IPR003593">
    <property type="entry name" value="AAA+_ATPase"/>
</dbReference>
<dbReference type="InterPro" id="IPR011527">
    <property type="entry name" value="ABC1_TM_dom"/>
</dbReference>
<evidence type="ECO:0000313" key="10">
    <source>
        <dbReference type="EMBL" id="RYC75142.1"/>
    </source>
</evidence>
<feature type="transmembrane region" description="Helical" evidence="7">
    <location>
        <begin position="283"/>
        <end position="305"/>
    </location>
</feature>
<dbReference type="InterPro" id="IPR036640">
    <property type="entry name" value="ABC1_TM_sf"/>
</dbReference>
<dbReference type="PROSITE" id="PS00211">
    <property type="entry name" value="ABC_TRANSPORTER_1"/>
    <property type="match status" value="1"/>
</dbReference>
<evidence type="ECO:0000256" key="5">
    <source>
        <dbReference type="ARBA" id="ARBA00022989"/>
    </source>
</evidence>
<dbReference type="RefSeq" id="WP_129734301.1">
    <property type="nucleotide sequence ID" value="NZ_PRLM01000001.1"/>
</dbReference>
<dbReference type="SUPFAM" id="SSF52540">
    <property type="entry name" value="P-loop containing nucleoside triphosphate hydrolases"/>
    <property type="match status" value="1"/>
</dbReference>
<evidence type="ECO:0000256" key="1">
    <source>
        <dbReference type="ARBA" id="ARBA00004651"/>
    </source>
</evidence>
<feature type="transmembrane region" description="Helical" evidence="7">
    <location>
        <begin position="31"/>
        <end position="50"/>
    </location>
</feature>
<protein>
    <submittedName>
        <fullName evidence="10">ATM1-type heavy metal exporter</fullName>
    </submittedName>
</protein>
<organism evidence="10 11">
    <name type="scientific">Candidatus Nanosyncoccus alces</name>
    <dbReference type="NCBI Taxonomy" id="2171997"/>
    <lineage>
        <taxon>Bacteria</taxon>
        <taxon>Candidatus Saccharimonadota</taxon>
        <taxon>Candidatus Nanosyncoccalia</taxon>
        <taxon>Candidatus Nanosyncoccales</taxon>
        <taxon>Candidatus Nanosyncoccaceae</taxon>
        <taxon>Candidatus Nanosyncoccus</taxon>
    </lineage>
</organism>
<dbReference type="InterPro" id="IPR017871">
    <property type="entry name" value="ABC_transporter-like_CS"/>
</dbReference>
<keyword evidence="2 7" id="KW-0812">Transmembrane</keyword>
<dbReference type="Proteomes" id="UP001191019">
    <property type="component" value="Unassembled WGS sequence"/>
</dbReference>
<keyword evidence="5 7" id="KW-1133">Transmembrane helix</keyword>
<feature type="domain" description="ABC transmembrane type-1" evidence="9">
    <location>
        <begin position="43"/>
        <end position="316"/>
    </location>
</feature>
<dbReference type="InterPro" id="IPR003439">
    <property type="entry name" value="ABC_transporter-like_ATP-bd"/>
</dbReference>
<proteinExistence type="predicted"/>
<evidence type="ECO:0000259" key="9">
    <source>
        <dbReference type="PROSITE" id="PS50929"/>
    </source>
</evidence>
<dbReference type="PROSITE" id="PS50893">
    <property type="entry name" value="ABC_TRANSPORTER_2"/>
    <property type="match status" value="1"/>
</dbReference>
<sequence length="593" mass="66058">MTGNKKKKYNVTKRTLYYFWKALMRCKTRTILVLLLVPTWIFVSNVVVPYGTSEIIGKLSGGDFEIENYVGILLLTIIPAGFNNLFVIRAIDWLDWSLDAKCGEYLSQLAFSAVINQSMTFHSNRFSGSLTSQANKLPNSFIRLKSGFVWDLYPLLLTVVYSVGVAAAVCLPFAVILAVYAMVYMTVSITTYRKTGYAEEKLAEAENKQTGQLADSITNEISVKSYARERYEGTRFAETTRRTKKATFNLAKVSMIRNFSMNVINMITFAGLLVLIVMSRDLFGLTIANIIFLYSLANSLLSNVWTMNHILRNINQSFGDAKEMVEILDMPYIVDDRTDKPLVVRDATIDFSHIAFRHEEQKEKLFENFDLKISAGIRVGLVGVSGSGKTTLTKLLLRFADVTAGAIYIDGQDIRDVTQGSLRENIAYVPQESSLFHRTVFENIAYGRPGATKEEVLRAAKLANADEFVKKLPDGYETMVGERGVKLSGGQRQRIAIARAILKDAPILVLDEATSALDSESEALIQEALVNLMKGRTSIVVAHRLSTIAGLDEIVVLNDGKIVEQGTHAELLKQGGEYQKLWSRQSGAFLDEG</sequence>
<dbReference type="InterPro" id="IPR039421">
    <property type="entry name" value="Type_1_exporter"/>
</dbReference>
<evidence type="ECO:0000256" key="3">
    <source>
        <dbReference type="ARBA" id="ARBA00022741"/>
    </source>
</evidence>
<comment type="caution">
    <text evidence="10">The sequence shown here is derived from an EMBL/GenBank/DDBJ whole genome shotgun (WGS) entry which is preliminary data.</text>
</comment>
<keyword evidence="6 7" id="KW-0472">Membrane</keyword>
<evidence type="ECO:0000256" key="7">
    <source>
        <dbReference type="SAM" id="Phobius"/>
    </source>
</evidence>
<keyword evidence="11" id="KW-1185">Reference proteome</keyword>
<evidence type="ECO:0000259" key="8">
    <source>
        <dbReference type="PROSITE" id="PS50893"/>
    </source>
</evidence>
<feature type="transmembrane region" description="Helical" evidence="7">
    <location>
        <begin position="259"/>
        <end position="277"/>
    </location>
</feature>
<dbReference type="Gene3D" id="3.40.50.300">
    <property type="entry name" value="P-loop containing nucleotide triphosphate hydrolases"/>
    <property type="match status" value="1"/>
</dbReference>
<keyword evidence="4" id="KW-0067">ATP-binding</keyword>
<reference evidence="10 11" key="2">
    <citation type="journal article" date="2020" name="Cell Rep.">
        <title>Acquisition and Adaptation of Ultra-small Parasitic Reduced Genome Bacteria to Mammalian Hosts.</title>
        <authorList>
            <person name="McLean J.S."/>
            <person name="Bor B."/>
            <person name="Kerns K.A."/>
            <person name="Liu Q."/>
            <person name="To T.T."/>
            <person name="Solden L."/>
            <person name="Hendrickson E.L."/>
            <person name="Wrighton K."/>
            <person name="Shi W."/>
            <person name="He X."/>
        </authorList>
    </citation>
    <scope>NUCLEOTIDE SEQUENCE [LARGE SCALE GENOMIC DNA]</scope>
    <source>
        <strain evidence="10 11">TM7_G3_2_Rum_HOT_351B</strain>
    </source>
</reference>
<dbReference type="PANTHER" id="PTHR24221:SF654">
    <property type="entry name" value="ATP-BINDING CASSETTE SUB-FAMILY B MEMBER 6"/>
    <property type="match status" value="1"/>
</dbReference>
<dbReference type="Pfam" id="PF00005">
    <property type="entry name" value="ABC_tran"/>
    <property type="match status" value="1"/>
</dbReference>
<accession>A0ABY0FMK6</accession>
<dbReference type="PANTHER" id="PTHR24221">
    <property type="entry name" value="ATP-BINDING CASSETTE SUB-FAMILY B"/>
    <property type="match status" value="1"/>
</dbReference>
<dbReference type="Pfam" id="PF00664">
    <property type="entry name" value="ABC_membrane"/>
    <property type="match status" value="1"/>
</dbReference>